<dbReference type="InterPro" id="IPR025669">
    <property type="entry name" value="AAA_dom"/>
</dbReference>
<dbReference type="GO" id="GO:0009898">
    <property type="term" value="C:cytoplasmic side of plasma membrane"/>
    <property type="evidence" value="ECO:0007669"/>
    <property type="project" value="TreeGrafter"/>
</dbReference>
<evidence type="ECO:0000259" key="4">
    <source>
        <dbReference type="PROSITE" id="PS50110"/>
    </source>
</evidence>
<name>A0A1W1ZC19_9HYPH</name>
<dbReference type="Gene3D" id="3.40.50.2300">
    <property type="match status" value="1"/>
</dbReference>
<dbReference type="GO" id="GO:0016887">
    <property type="term" value="F:ATP hydrolysis activity"/>
    <property type="evidence" value="ECO:0007669"/>
    <property type="project" value="TreeGrafter"/>
</dbReference>
<dbReference type="SUPFAM" id="SSF52540">
    <property type="entry name" value="P-loop containing nucleoside triphosphate hydrolases"/>
    <property type="match status" value="1"/>
</dbReference>
<dbReference type="Proteomes" id="UP000192656">
    <property type="component" value="Unassembled WGS sequence"/>
</dbReference>
<dbReference type="EMBL" id="FWXR01000002">
    <property type="protein sequence ID" value="SMC45935.1"/>
    <property type="molecule type" value="Genomic_DNA"/>
</dbReference>
<accession>A0A1W1ZC19</accession>
<dbReference type="RefSeq" id="WP_084408748.1">
    <property type="nucleotide sequence ID" value="NZ_FWXR01000002.1"/>
</dbReference>
<keyword evidence="1" id="KW-0547">Nucleotide-binding</keyword>
<dbReference type="Pfam" id="PF13614">
    <property type="entry name" value="AAA_31"/>
    <property type="match status" value="1"/>
</dbReference>
<dbReference type="AlphaFoldDB" id="A0A1W1ZC19"/>
<dbReference type="GO" id="GO:0005524">
    <property type="term" value="F:ATP binding"/>
    <property type="evidence" value="ECO:0007669"/>
    <property type="project" value="UniProtKB-KW"/>
</dbReference>
<dbReference type="InterPro" id="IPR001789">
    <property type="entry name" value="Sig_transdc_resp-reg_receiver"/>
</dbReference>
<dbReference type="GO" id="GO:0000160">
    <property type="term" value="P:phosphorelay signal transduction system"/>
    <property type="evidence" value="ECO:0007669"/>
    <property type="project" value="InterPro"/>
</dbReference>
<evidence type="ECO:0000313" key="5">
    <source>
        <dbReference type="EMBL" id="SMC45935.1"/>
    </source>
</evidence>
<dbReference type="PANTHER" id="PTHR43384">
    <property type="entry name" value="SEPTUM SITE-DETERMINING PROTEIN MIND HOMOLOG, CHLOROPLASTIC-RELATED"/>
    <property type="match status" value="1"/>
</dbReference>
<dbReference type="CDD" id="cd00156">
    <property type="entry name" value="REC"/>
    <property type="match status" value="1"/>
</dbReference>
<dbReference type="InterPro" id="IPR011006">
    <property type="entry name" value="CheY-like_superfamily"/>
</dbReference>
<dbReference type="PROSITE" id="PS50110">
    <property type="entry name" value="RESPONSE_REGULATORY"/>
    <property type="match status" value="1"/>
</dbReference>
<protein>
    <submittedName>
        <fullName evidence="5">Pilus assembly protein CpaE</fullName>
    </submittedName>
</protein>
<dbReference type="PANTHER" id="PTHR43384:SF6">
    <property type="entry name" value="SEPTUM SITE-DETERMINING PROTEIN MIND HOMOLOG, CHLOROPLASTIC"/>
    <property type="match status" value="1"/>
</dbReference>
<dbReference type="InterPro" id="IPR050625">
    <property type="entry name" value="ParA/MinD_ATPase"/>
</dbReference>
<sequence length="424" mass="45991">MVNIPHEPAHDAGAQGNIPEVVDNVRPIPRVSIQAFCESEGVTTPMQAAMKDRRLAKTSFKVNTGDYRAALEHFSSAPTPNLVILEMRLPPMELIQALDKLADVCDPGTKVVVIGHYNDVQLYRELMRCGVSEYLVAPISLADVLTTISDIFVAPDSEPLGRSIAVLGAKGGVGASTIAHNVGWAIADLFQSEVILCDCDLAFGTANIDFDRDPAQGMYEALRSSGEMDETLLDRLLSSCGDHLSLLSAPSTLDQVYDLDANDFRVLVETAQKTAPFVILDLPHQWTDWTRAMLAQADLVVMAASLDLANLRNAKNLVDTLAKLRPNDVKPHLVLNQIGIPKRPEIALDEFCDPLGLTPAAEIPFDPQLFGEAANAGLMIRQLNAKSPIAATFDQLAHIVTGRETIKKAKKVGLFDRLLKKSAA</sequence>
<gene>
    <name evidence="5" type="ORF">SAMN06297251_102312</name>
</gene>
<dbReference type="STRING" id="937218.SAMN06297251_102312"/>
<dbReference type="SUPFAM" id="SSF52172">
    <property type="entry name" value="CheY-like"/>
    <property type="match status" value="1"/>
</dbReference>
<evidence type="ECO:0000256" key="3">
    <source>
        <dbReference type="PROSITE-ProRule" id="PRU00169"/>
    </source>
</evidence>
<dbReference type="InterPro" id="IPR027417">
    <property type="entry name" value="P-loop_NTPase"/>
</dbReference>
<feature type="domain" description="Response regulatory" evidence="4">
    <location>
        <begin position="33"/>
        <end position="152"/>
    </location>
</feature>
<comment type="caution">
    <text evidence="3">Lacks conserved residue(s) required for the propagation of feature annotation.</text>
</comment>
<dbReference type="GO" id="GO:0051782">
    <property type="term" value="P:negative regulation of cell division"/>
    <property type="evidence" value="ECO:0007669"/>
    <property type="project" value="TreeGrafter"/>
</dbReference>
<reference evidence="5 6" key="1">
    <citation type="submission" date="2017-04" db="EMBL/GenBank/DDBJ databases">
        <authorList>
            <person name="Afonso C.L."/>
            <person name="Miller P.J."/>
            <person name="Scott M.A."/>
            <person name="Spackman E."/>
            <person name="Goraichik I."/>
            <person name="Dimitrov K.M."/>
            <person name="Suarez D.L."/>
            <person name="Swayne D.E."/>
        </authorList>
    </citation>
    <scope>NUCLEOTIDE SEQUENCE [LARGE SCALE GENOMIC DNA]</scope>
    <source>
        <strain evidence="5 6">CGMCC 1.10972</strain>
    </source>
</reference>
<keyword evidence="6" id="KW-1185">Reference proteome</keyword>
<evidence type="ECO:0000256" key="2">
    <source>
        <dbReference type="ARBA" id="ARBA00022840"/>
    </source>
</evidence>
<evidence type="ECO:0000256" key="1">
    <source>
        <dbReference type="ARBA" id="ARBA00022741"/>
    </source>
</evidence>
<proteinExistence type="predicted"/>
<keyword evidence="2" id="KW-0067">ATP-binding</keyword>
<dbReference type="OrthoDB" id="9783172at2"/>
<dbReference type="GO" id="GO:0005829">
    <property type="term" value="C:cytosol"/>
    <property type="evidence" value="ECO:0007669"/>
    <property type="project" value="TreeGrafter"/>
</dbReference>
<evidence type="ECO:0000313" key="6">
    <source>
        <dbReference type="Proteomes" id="UP000192656"/>
    </source>
</evidence>
<dbReference type="Gene3D" id="3.40.50.300">
    <property type="entry name" value="P-loop containing nucleotide triphosphate hydrolases"/>
    <property type="match status" value="1"/>
</dbReference>
<organism evidence="5 6">
    <name type="scientific">Fulvimarina manganoxydans</name>
    <dbReference type="NCBI Taxonomy" id="937218"/>
    <lineage>
        <taxon>Bacteria</taxon>
        <taxon>Pseudomonadati</taxon>
        <taxon>Pseudomonadota</taxon>
        <taxon>Alphaproteobacteria</taxon>
        <taxon>Hyphomicrobiales</taxon>
        <taxon>Aurantimonadaceae</taxon>
        <taxon>Fulvimarina</taxon>
    </lineage>
</organism>